<dbReference type="SMART" id="SM00490">
    <property type="entry name" value="HELICc"/>
    <property type="match status" value="1"/>
</dbReference>
<keyword evidence="3" id="KW-0347">Helicase</keyword>
<dbReference type="GO" id="GO:0004386">
    <property type="term" value="F:helicase activity"/>
    <property type="evidence" value="ECO:0007669"/>
    <property type="project" value="UniProtKB-KW"/>
</dbReference>
<keyword evidence="3" id="KW-0067">ATP-binding</keyword>
<keyword evidence="3" id="KW-0378">Hydrolase</keyword>
<dbReference type="PROSITE" id="PS51192">
    <property type="entry name" value="HELICASE_ATP_BIND_1"/>
    <property type="match status" value="1"/>
</dbReference>
<dbReference type="EMBL" id="FUYE01000003">
    <property type="protein sequence ID" value="SKA84694.1"/>
    <property type="molecule type" value="Genomic_DNA"/>
</dbReference>
<evidence type="ECO:0000313" key="4">
    <source>
        <dbReference type="Proteomes" id="UP000190774"/>
    </source>
</evidence>
<dbReference type="OrthoDB" id="9773571at2"/>
<dbReference type="STRING" id="48467.SAMN02745166_01045"/>
<dbReference type="InterPro" id="IPR014001">
    <property type="entry name" value="Helicase_ATP-bd"/>
</dbReference>
<keyword evidence="4" id="KW-1185">Reference proteome</keyword>
<dbReference type="InterPro" id="IPR027417">
    <property type="entry name" value="P-loop_NTPase"/>
</dbReference>
<accession>A0A1T4X4Z8</accession>
<protein>
    <submittedName>
        <fullName evidence="3">Helicase conserved C-terminal domain-containing protein</fullName>
    </submittedName>
</protein>
<evidence type="ECO:0000259" key="2">
    <source>
        <dbReference type="PROSITE" id="PS51194"/>
    </source>
</evidence>
<feature type="domain" description="Helicase ATP-binding" evidence="1">
    <location>
        <begin position="91"/>
        <end position="253"/>
    </location>
</feature>
<dbReference type="Proteomes" id="UP000190774">
    <property type="component" value="Unassembled WGS sequence"/>
</dbReference>
<gene>
    <name evidence="3" type="ORF">SAMN02745166_01045</name>
</gene>
<dbReference type="PROSITE" id="PS51194">
    <property type="entry name" value="HELICASE_CTER"/>
    <property type="match status" value="1"/>
</dbReference>
<proteinExistence type="predicted"/>
<organism evidence="3 4">
    <name type="scientific">Prosthecobacter debontii</name>
    <dbReference type="NCBI Taxonomy" id="48467"/>
    <lineage>
        <taxon>Bacteria</taxon>
        <taxon>Pseudomonadati</taxon>
        <taxon>Verrucomicrobiota</taxon>
        <taxon>Verrucomicrobiia</taxon>
        <taxon>Verrucomicrobiales</taxon>
        <taxon>Verrucomicrobiaceae</taxon>
        <taxon>Prosthecobacter</taxon>
    </lineage>
</organism>
<dbReference type="AlphaFoldDB" id="A0A1T4X4Z8"/>
<feature type="domain" description="Helicase C-terminal" evidence="2">
    <location>
        <begin position="383"/>
        <end position="539"/>
    </location>
</feature>
<dbReference type="RefSeq" id="WP_078812256.1">
    <property type="nucleotide sequence ID" value="NZ_FUYE01000003.1"/>
</dbReference>
<sequence>MSARTQLTDRDLVVNFSPPWTLEDHRLFIQTKALPEMRLTYDNDGNWPPQESYTITAPARFAGVLGLEAPALRNHMQPLSAYLFDYQQWIVKMAVEAKRFAIWADCGLGKSPMQLEWARQVMHITGGKVLIMAPPEVCRQMVKEAVKFYPGDASMALRLLESREALDAWCQEPGSGLAITNYEKLIPGVCDSMRYLAGLACDESSILKSGGGKIKWNLIKSAKGIEYKLSCTATPAPNDVMEYASQASFLEKLRTEGEILWTFFHRNPKTQQWIVKPHAKEGFFKFMASWSIYLRKPSAYGFADPFADVPEPEIIEVKLNATRAQSEEAQKFLRSYDPDSLIPQDRLGVTERTKLAQIARGFIYEKQGSKTVSRYIYSLKPFQVEQLIEGALKDGEQCLVWTTFDEEAHIISSLLPPGAPVAILTGATKESERVRILEAFAAGEIRCLISKAQMLGYGMNFQFCTRMIFSGFDDSFERFYQAVRRCYRYGSRAQLKVYVPYVPGLENHIWENVLRKKGQWEADTAQQEANYRTALDSSLDRRKAA</sequence>
<evidence type="ECO:0000313" key="3">
    <source>
        <dbReference type="EMBL" id="SKA84694.1"/>
    </source>
</evidence>
<dbReference type="SUPFAM" id="SSF52540">
    <property type="entry name" value="P-loop containing nucleoside triphosphate hydrolases"/>
    <property type="match status" value="1"/>
</dbReference>
<dbReference type="InterPro" id="IPR001650">
    <property type="entry name" value="Helicase_C-like"/>
</dbReference>
<dbReference type="SMART" id="SM00487">
    <property type="entry name" value="DEXDc"/>
    <property type="match status" value="1"/>
</dbReference>
<reference evidence="4" key="1">
    <citation type="submission" date="2017-02" db="EMBL/GenBank/DDBJ databases">
        <authorList>
            <person name="Varghese N."/>
            <person name="Submissions S."/>
        </authorList>
    </citation>
    <scope>NUCLEOTIDE SEQUENCE [LARGE SCALE GENOMIC DNA]</scope>
    <source>
        <strain evidence="4">ATCC 700200</strain>
    </source>
</reference>
<evidence type="ECO:0000259" key="1">
    <source>
        <dbReference type="PROSITE" id="PS51192"/>
    </source>
</evidence>
<name>A0A1T4X4Z8_9BACT</name>
<keyword evidence="3" id="KW-0547">Nucleotide-binding</keyword>
<dbReference type="Gene3D" id="3.40.50.300">
    <property type="entry name" value="P-loop containing nucleotide triphosphate hydrolases"/>
    <property type="match status" value="2"/>
</dbReference>
<dbReference type="Pfam" id="PF00271">
    <property type="entry name" value="Helicase_C"/>
    <property type="match status" value="1"/>
</dbReference>